<keyword evidence="2" id="KW-1185">Reference proteome</keyword>
<evidence type="ECO:0000313" key="2">
    <source>
        <dbReference type="Proteomes" id="UP001188597"/>
    </source>
</evidence>
<accession>A0AA88X9T2</accession>
<evidence type="ECO:0000313" key="1">
    <source>
        <dbReference type="EMBL" id="KAK3042264.1"/>
    </source>
</evidence>
<dbReference type="AlphaFoldDB" id="A0AA88X9T2"/>
<reference evidence="1" key="1">
    <citation type="submission" date="2022-12" db="EMBL/GenBank/DDBJ databases">
        <title>Draft genome assemblies for two species of Escallonia (Escalloniales).</title>
        <authorList>
            <person name="Chanderbali A."/>
            <person name="Dervinis C."/>
            <person name="Anghel I."/>
            <person name="Soltis D."/>
            <person name="Soltis P."/>
            <person name="Zapata F."/>
        </authorList>
    </citation>
    <scope>NUCLEOTIDE SEQUENCE</scope>
    <source>
        <strain evidence="1">UCBG64.0493</strain>
        <tissue evidence="1">Leaf</tissue>
    </source>
</reference>
<name>A0AA88X9T2_9ASTE</name>
<comment type="caution">
    <text evidence="1">The sequence shown here is derived from an EMBL/GenBank/DDBJ whole genome shotgun (WGS) entry which is preliminary data.</text>
</comment>
<protein>
    <submittedName>
        <fullName evidence="1">Uncharacterized protein</fullName>
    </submittedName>
</protein>
<proteinExistence type="predicted"/>
<gene>
    <name evidence="1" type="ORF">RJ639_001859</name>
</gene>
<dbReference type="Proteomes" id="UP001188597">
    <property type="component" value="Unassembled WGS sequence"/>
</dbReference>
<sequence length="187" mass="20399">MTHVEENVAPSRLCVDSGHHSAVSVGTTFSLTPVSRQKDSHVDGSRRAGYPLQLVHFSPTLTSVASAFVWPHSIPFYLSRRQLDCTESKPILGLEIPNRPAGQRPETALPEANNFQNFGLAHMGGLRPKQQFNGLVRGFSDATAYGTTLALTVSIFSRLGSISILLSEKKKPFPNVVVMTVKQKCVL</sequence>
<organism evidence="1 2">
    <name type="scientific">Escallonia herrerae</name>
    <dbReference type="NCBI Taxonomy" id="1293975"/>
    <lineage>
        <taxon>Eukaryota</taxon>
        <taxon>Viridiplantae</taxon>
        <taxon>Streptophyta</taxon>
        <taxon>Embryophyta</taxon>
        <taxon>Tracheophyta</taxon>
        <taxon>Spermatophyta</taxon>
        <taxon>Magnoliopsida</taxon>
        <taxon>eudicotyledons</taxon>
        <taxon>Gunneridae</taxon>
        <taxon>Pentapetalae</taxon>
        <taxon>asterids</taxon>
        <taxon>campanulids</taxon>
        <taxon>Escalloniales</taxon>
        <taxon>Escalloniaceae</taxon>
        <taxon>Escallonia</taxon>
    </lineage>
</organism>
<dbReference type="EMBL" id="JAVXUP010000022">
    <property type="protein sequence ID" value="KAK3042264.1"/>
    <property type="molecule type" value="Genomic_DNA"/>
</dbReference>